<gene>
    <name evidence="2" type="ORF">Zmor_010876</name>
</gene>
<evidence type="ECO:0000313" key="2">
    <source>
        <dbReference type="EMBL" id="KAJ3659173.1"/>
    </source>
</evidence>
<evidence type="ECO:0000256" key="1">
    <source>
        <dbReference type="SAM" id="MobiDB-lite"/>
    </source>
</evidence>
<dbReference type="Proteomes" id="UP001168821">
    <property type="component" value="Unassembled WGS sequence"/>
</dbReference>
<feature type="region of interest" description="Disordered" evidence="1">
    <location>
        <begin position="205"/>
        <end position="225"/>
    </location>
</feature>
<accession>A0AA38IJL7</accession>
<dbReference type="AlphaFoldDB" id="A0AA38IJL7"/>
<sequence length="281" mass="28861">MDLLRDITSMFVSTRKPETGDGDHETTVPYETTTEELTTISLDKKYQLDPVLVDDGDNSTSNRTIRQESNEVDIDVNNNGTNNKEKESQESEEEEEEEPDMITGLISAFLGGLSRPDGSVDVEAITGLLGSLSTQNDDGTYDFNGLTELLMSFFGGTGEDGGGSNFGAFLGGLLGAFIKGVASPPGAKGAGIFLGNLLGGVLPGLSAPAPTEEGEPQKPQPPLDSGGFLGGLLSSVFGNLGGLSGNSGGDNAGGGGGNKFSLFKAIFSGITSVFSSSSASP</sequence>
<evidence type="ECO:0000313" key="3">
    <source>
        <dbReference type="Proteomes" id="UP001168821"/>
    </source>
</evidence>
<feature type="compositionally biased region" description="Acidic residues" evidence="1">
    <location>
        <begin position="90"/>
        <end position="100"/>
    </location>
</feature>
<dbReference type="EMBL" id="JALNTZ010000003">
    <property type="protein sequence ID" value="KAJ3659173.1"/>
    <property type="molecule type" value="Genomic_DNA"/>
</dbReference>
<name>A0AA38IJL7_9CUCU</name>
<comment type="caution">
    <text evidence="2">The sequence shown here is derived from an EMBL/GenBank/DDBJ whole genome shotgun (WGS) entry which is preliminary data.</text>
</comment>
<protein>
    <submittedName>
        <fullName evidence="2">Uncharacterized protein</fullName>
    </submittedName>
</protein>
<feature type="region of interest" description="Disordered" evidence="1">
    <location>
        <begin position="50"/>
        <end position="100"/>
    </location>
</feature>
<proteinExistence type="predicted"/>
<keyword evidence="3" id="KW-1185">Reference proteome</keyword>
<reference evidence="2" key="1">
    <citation type="journal article" date="2023" name="G3 (Bethesda)">
        <title>Whole genome assemblies of Zophobas morio and Tenebrio molitor.</title>
        <authorList>
            <person name="Kaur S."/>
            <person name="Stinson S.A."/>
            <person name="diCenzo G.C."/>
        </authorList>
    </citation>
    <scope>NUCLEOTIDE SEQUENCE</scope>
    <source>
        <strain evidence="2">QUZm001</strain>
    </source>
</reference>
<organism evidence="2 3">
    <name type="scientific">Zophobas morio</name>
    <dbReference type="NCBI Taxonomy" id="2755281"/>
    <lineage>
        <taxon>Eukaryota</taxon>
        <taxon>Metazoa</taxon>
        <taxon>Ecdysozoa</taxon>
        <taxon>Arthropoda</taxon>
        <taxon>Hexapoda</taxon>
        <taxon>Insecta</taxon>
        <taxon>Pterygota</taxon>
        <taxon>Neoptera</taxon>
        <taxon>Endopterygota</taxon>
        <taxon>Coleoptera</taxon>
        <taxon>Polyphaga</taxon>
        <taxon>Cucujiformia</taxon>
        <taxon>Tenebrionidae</taxon>
        <taxon>Zophobas</taxon>
    </lineage>
</organism>